<dbReference type="PANTHER" id="PTHR43301:SF3">
    <property type="entry name" value="ARABINAN ENDO-1,5-ALPHA-L-ARABINOSIDASE A-RELATED"/>
    <property type="match status" value="1"/>
</dbReference>
<organism evidence="9 10">
    <name type="scientific">Actinoplanes auranticolor</name>
    <dbReference type="NCBI Taxonomy" id="47988"/>
    <lineage>
        <taxon>Bacteria</taxon>
        <taxon>Bacillati</taxon>
        <taxon>Actinomycetota</taxon>
        <taxon>Actinomycetes</taxon>
        <taxon>Micromonosporales</taxon>
        <taxon>Micromonosporaceae</taxon>
        <taxon>Actinoplanes</taxon>
    </lineage>
</organism>
<name>A0A919S5J3_9ACTN</name>
<dbReference type="InterPro" id="IPR023296">
    <property type="entry name" value="Glyco_hydro_beta-prop_sf"/>
</dbReference>
<gene>
    <name evidence="9" type="ORF">Aau02nite_02380</name>
</gene>
<dbReference type="InterPro" id="IPR013320">
    <property type="entry name" value="ConA-like_dom_sf"/>
</dbReference>
<evidence type="ECO:0000256" key="3">
    <source>
        <dbReference type="ARBA" id="ARBA00022801"/>
    </source>
</evidence>
<dbReference type="Pfam" id="PF17851">
    <property type="entry name" value="GH43_C2"/>
    <property type="match status" value="1"/>
</dbReference>
<dbReference type="EMBL" id="BOQL01000003">
    <property type="protein sequence ID" value="GIM63184.1"/>
    <property type="molecule type" value="Genomic_DNA"/>
</dbReference>
<feature type="domain" description="Beta-xylosidase C-terminal Concanavalin A-like" evidence="8">
    <location>
        <begin position="537"/>
        <end position="731"/>
    </location>
</feature>
<dbReference type="SUPFAM" id="SSF75005">
    <property type="entry name" value="Arabinanase/levansucrase/invertase"/>
    <property type="match status" value="1"/>
</dbReference>
<proteinExistence type="inferred from homology"/>
<evidence type="ECO:0000256" key="7">
    <source>
        <dbReference type="SAM" id="SignalP"/>
    </source>
</evidence>
<dbReference type="AlphaFoldDB" id="A0A919S5J3"/>
<dbReference type="RefSeq" id="WP_212986395.1">
    <property type="nucleotide sequence ID" value="NZ_BAABEA010000017.1"/>
</dbReference>
<comment type="caution">
    <text evidence="9">The sequence shown here is derived from an EMBL/GenBank/DDBJ whole genome shotgun (WGS) entry which is preliminary data.</text>
</comment>
<reference evidence="9" key="1">
    <citation type="submission" date="2021-03" db="EMBL/GenBank/DDBJ databases">
        <title>Whole genome shotgun sequence of Actinoplanes auranticolor NBRC 12245.</title>
        <authorList>
            <person name="Komaki H."/>
            <person name="Tamura T."/>
        </authorList>
    </citation>
    <scope>NUCLEOTIDE SEQUENCE</scope>
    <source>
        <strain evidence="9">NBRC 12245</strain>
    </source>
</reference>
<dbReference type="Proteomes" id="UP000681340">
    <property type="component" value="Unassembled WGS sequence"/>
</dbReference>
<dbReference type="SUPFAM" id="SSF49899">
    <property type="entry name" value="Concanavalin A-like lectins/glucanases"/>
    <property type="match status" value="1"/>
</dbReference>
<evidence type="ECO:0000256" key="2">
    <source>
        <dbReference type="ARBA" id="ARBA00009865"/>
    </source>
</evidence>
<keyword evidence="7" id="KW-0732">Signal</keyword>
<dbReference type="Gene3D" id="2.115.10.20">
    <property type="entry name" value="Glycosyl hydrolase domain, family 43"/>
    <property type="match status" value="1"/>
</dbReference>
<keyword evidence="4" id="KW-0326">Glycosidase</keyword>
<dbReference type="GO" id="GO:0004553">
    <property type="term" value="F:hydrolase activity, hydrolyzing O-glycosyl compounds"/>
    <property type="evidence" value="ECO:0007669"/>
    <property type="project" value="InterPro"/>
</dbReference>
<dbReference type="PANTHER" id="PTHR43301">
    <property type="entry name" value="ARABINAN ENDO-1,5-ALPHA-L-ARABINOSIDASE"/>
    <property type="match status" value="1"/>
</dbReference>
<dbReference type="GO" id="GO:0005975">
    <property type="term" value="P:carbohydrate metabolic process"/>
    <property type="evidence" value="ECO:0007669"/>
    <property type="project" value="InterPro"/>
</dbReference>
<dbReference type="Gene3D" id="2.60.120.200">
    <property type="match status" value="1"/>
</dbReference>
<evidence type="ECO:0000259" key="8">
    <source>
        <dbReference type="Pfam" id="PF17851"/>
    </source>
</evidence>
<evidence type="ECO:0000256" key="6">
    <source>
        <dbReference type="PIRSR" id="PIRSR606710-2"/>
    </source>
</evidence>
<dbReference type="InterPro" id="IPR050727">
    <property type="entry name" value="GH43_arabinanases"/>
</dbReference>
<feature type="active site" description="Proton donor" evidence="5">
    <location>
        <position position="234"/>
    </location>
</feature>
<dbReference type="InterPro" id="IPR006710">
    <property type="entry name" value="Glyco_hydro_43"/>
</dbReference>
<keyword evidence="3" id="KW-0378">Hydrolase</keyword>
<protein>
    <recommendedName>
        <fullName evidence="8">Beta-xylosidase C-terminal Concanavalin A-like domain-containing protein</fullName>
    </recommendedName>
</protein>
<evidence type="ECO:0000256" key="1">
    <source>
        <dbReference type="ARBA" id="ARBA00004834"/>
    </source>
</evidence>
<evidence type="ECO:0000256" key="4">
    <source>
        <dbReference type="ARBA" id="ARBA00023295"/>
    </source>
</evidence>
<feature type="site" description="Important for catalytic activity, responsible for pKa modulation of the active site Glu and correct orientation of both the proton donor and substrate" evidence="6">
    <location>
        <position position="186"/>
    </location>
</feature>
<comment type="similarity">
    <text evidence="2">Belongs to the glycosyl hydrolase 43 family.</text>
</comment>
<dbReference type="Gene3D" id="2.60.120.560">
    <property type="entry name" value="Exo-inulinase, domain 1"/>
    <property type="match status" value="1"/>
</dbReference>
<dbReference type="Pfam" id="PF04616">
    <property type="entry name" value="Glyco_hydro_43"/>
    <property type="match status" value="1"/>
</dbReference>
<feature type="chain" id="PRO_5037505860" description="Beta-xylosidase C-terminal Concanavalin A-like domain-containing protein" evidence="7">
    <location>
        <begin position="23"/>
        <end position="734"/>
    </location>
</feature>
<evidence type="ECO:0000256" key="5">
    <source>
        <dbReference type="PIRSR" id="PIRSR606710-1"/>
    </source>
</evidence>
<keyword evidence="10" id="KW-1185">Reference proteome</keyword>
<evidence type="ECO:0000313" key="9">
    <source>
        <dbReference type="EMBL" id="GIM63184.1"/>
    </source>
</evidence>
<sequence>MRRCTAALAAAILLLTPAAAQAAPQRQTYTNPVSASFADTFADPMVVRGDDGFWYAYGTTDPLREGEKVFHRIPTARSADLVSWTYVGDAFAEGQRPAFAAENAAFWAPDVRRIGDSAAKAASPHCKSQPQCWVMYVTVTETTGGPGRSAIGAATAPTPTGPWTFSDEPVVAPRPSGDGGWLWTFDPALLTTPDGRSYLYYGSYFGGIWVSELSADGLRVTGTATRVAIDNKFEGAYVVRRDGWYYLFASSANCCAGPTTGYSVSAGRSRDPRGPFTDRDGLRLDVSRAGGTPVVAPNGNKWVGTGHNGLITDLAGQDWLAYHAIDRADPYLDEPFGINERPMLLDRLDWIGGWPTVRAGAWASERPVAKPVTRTPLQDSFDTLSPRQWRVAEGKWAAVNGRLRGSGTLLARSPQRGDLRAEADLRGPAGLTIGSTTVRISGNSLAVGSRRTPLPAGFDATAWHHLVVDVRAGRLTATLDDTTVASGRTGGHGGRTVVGVTAATTAEVDNVSVGPPAEPVRRAAAVPEPGRMLAAYSDEFTGSALNPAWTFVRPDPAATVGGGALRWPVQNADLTGTSNSAGVLLRQAPRGSWIAETKLTLDLGEDSVRNFQQAGLIAYAGDDQFARLSAVAIWNTRQVEFGYEIPYAGTTSYGGTIVGTPGLTTAWLRLAHRVDEVNGEHEYRAGVSRDGRTWTWGGVWTLPADSNPRIGLIAHGGAEPAVTASFDYLRFRRW</sequence>
<dbReference type="CDD" id="cd18616">
    <property type="entry name" value="GH43_ABN-like"/>
    <property type="match status" value="1"/>
</dbReference>
<comment type="pathway">
    <text evidence="1">Glycan metabolism; L-arabinan degradation.</text>
</comment>
<dbReference type="InterPro" id="IPR041542">
    <property type="entry name" value="GH43_C2"/>
</dbReference>
<accession>A0A919S5J3</accession>
<feature type="active site" description="Proton acceptor" evidence="5">
    <location>
        <position position="43"/>
    </location>
</feature>
<feature type="signal peptide" evidence="7">
    <location>
        <begin position="1"/>
        <end position="22"/>
    </location>
</feature>
<evidence type="ECO:0000313" key="10">
    <source>
        <dbReference type="Proteomes" id="UP000681340"/>
    </source>
</evidence>